<evidence type="ECO:0000313" key="3">
    <source>
        <dbReference type="Proteomes" id="UP000765509"/>
    </source>
</evidence>
<evidence type="ECO:0000313" key="2">
    <source>
        <dbReference type="EMBL" id="MBW0539775.1"/>
    </source>
</evidence>
<protein>
    <submittedName>
        <fullName evidence="2">Uncharacterized protein</fullName>
    </submittedName>
</protein>
<comment type="caution">
    <text evidence="2">The sequence shown here is derived from an EMBL/GenBank/DDBJ whole genome shotgun (WGS) entry which is preliminary data.</text>
</comment>
<proteinExistence type="predicted"/>
<name>A0A9Q3FEZ2_9BASI</name>
<feature type="region of interest" description="Disordered" evidence="1">
    <location>
        <begin position="25"/>
        <end position="44"/>
    </location>
</feature>
<accession>A0A9Q3FEZ2</accession>
<dbReference type="AlphaFoldDB" id="A0A9Q3FEZ2"/>
<reference evidence="2" key="1">
    <citation type="submission" date="2021-03" db="EMBL/GenBank/DDBJ databases">
        <title>Draft genome sequence of rust myrtle Austropuccinia psidii MF-1, a brazilian biotype.</title>
        <authorList>
            <person name="Quecine M.C."/>
            <person name="Pachon D.M.R."/>
            <person name="Bonatelli M.L."/>
            <person name="Correr F.H."/>
            <person name="Franceschini L.M."/>
            <person name="Leite T.F."/>
            <person name="Margarido G.R.A."/>
            <person name="Almeida C.A."/>
            <person name="Ferrarezi J.A."/>
            <person name="Labate C.A."/>
        </authorList>
    </citation>
    <scope>NUCLEOTIDE SEQUENCE</scope>
    <source>
        <strain evidence="2">MF-1</strain>
    </source>
</reference>
<dbReference type="Proteomes" id="UP000765509">
    <property type="component" value="Unassembled WGS sequence"/>
</dbReference>
<feature type="compositionally biased region" description="Basic and acidic residues" evidence="1">
    <location>
        <begin position="33"/>
        <end position="42"/>
    </location>
</feature>
<gene>
    <name evidence="2" type="ORF">O181_079490</name>
</gene>
<organism evidence="2 3">
    <name type="scientific">Austropuccinia psidii MF-1</name>
    <dbReference type="NCBI Taxonomy" id="1389203"/>
    <lineage>
        <taxon>Eukaryota</taxon>
        <taxon>Fungi</taxon>
        <taxon>Dikarya</taxon>
        <taxon>Basidiomycota</taxon>
        <taxon>Pucciniomycotina</taxon>
        <taxon>Pucciniomycetes</taxon>
        <taxon>Pucciniales</taxon>
        <taxon>Sphaerophragmiaceae</taxon>
        <taxon>Austropuccinia</taxon>
    </lineage>
</organism>
<dbReference type="OrthoDB" id="5599163at2759"/>
<dbReference type="EMBL" id="AVOT02044420">
    <property type="protein sequence ID" value="MBW0539775.1"/>
    <property type="molecule type" value="Genomic_DNA"/>
</dbReference>
<keyword evidence="3" id="KW-1185">Reference proteome</keyword>
<sequence>MEAQANTEKYKSVLNRVRPVYEAMPHDLNPPLERPELSRDTYETPLPPISPLFIETSKVTEERISMINFGPSRWLSEEEIHLLETFILLRQKAI</sequence>
<evidence type="ECO:0000256" key="1">
    <source>
        <dbReference type="SAM" id="MobiDB-lite"/>
    </source>
</evidence>